<dbReference type="SUPFAM" id="SSF53335">
    <property type="entry name" value="S-adenosyl-L-methionine-dependent methyltransferases"/>
    <property type="match status" value="1"/>
</dbReference>
<dbReference type="InterPro" id="IPR046341">
    <property type="entry name" value="SET_dom_sf"/>
</dbReference>
<evidence type="ECO:0000313" key="2">
    <source>
        <dbReference type="EMBL" id="CAE8642502.1"/>
    </source>
</evidence>
<comment type="caution">
    <text evidence="2">The sequence shown here is derived from an EMBL/GenBank/DDBJ whole genome shotgun (WGS) entry which is preliminary data.</text>
</comment>
<accession>A0A813HYD8</accession>
<dbReference type="SUPFAM" id="SSF82199">
    <property type="entry name" value="SET domain"/>
    <property type="match status" value="1"/>
</dbReference>
<dbReference type="Pfam" id="PF00856">
    <property type="entry name" value="SET"/>
    <property type="match status" value="1"/>
</dbReference>
<evidence type="ECO:0000259" key="1">
    <source>
        <dbReference type="PROSITE" id="PS50280"/>
    </source>
</evidence>
<proteinExistence type="predicted"/>
<organism evidence="2 3">
    <name type="scientific">Polarella glacialis</name>
    <name type="common">Dinoflagellate</name>
    <dbReference type="NCBI Taxonomy" id="89957"/>
    <lineage>
        <taxon>Eukaryota</taxon>
        <taxon>Sar</taxon>
        <taxon>Alveolata</taxon>
        <taxon>Dinophyceae</taxon>
        <taxon>Suessiales</taxon>
        <taxon>Suessiaceae</taxon>
        <taxon>Polarella</taxon>
    </lineage>
</organism>
<name>A0A813HYD8_POLGL</name>
<dbReference type="PANTHER" id="PTHR13271:SF151">
    <property type="entry name" value="SET DOMAIN-CONTAINING PROTEIN 4"/>
    <property type="match status" value="1"/>
</dbReference>
<dbReference type="OrthoDB" id="438931at2759"/>
<dbReference type="InterPro" id="IPR050600">
    <property type="entry name" value="SETD3_SETD6_MTase"/>
</dbReference>
<protein>
    <recommendedName>
        <fullName evidence="1">SET domain-containing protein</fullName>
    </recommendedName>
</protein>
<dbReference type="Pfam" id="PF13578">
    <property type="entry name" value="Methyltransf_24"/>
    <property type="match status" value="1"/>
</dbReference>
<evidence type="ECO:0000313" key="3">
    <source>
        <dbReference type="Proteomes" id="UP000654075"/>
    </source>
</evidence>
<feature type="domain" description="SET" evidence="1">
    <location>
        <begin position="1"/>
        <end position="180"/>
    </location>
</feature>
<dbReference type="AlphaFoldDB" id="A0A813HYD8"/>
<dbReference type="Gene3D" id="3.90.1410.10">
    <property type="entry name" value="set domain protein methyltransferase, domain 1"/>
    <property type="match status" value="1"/>
</dbReference>
<dbReference type="InterPro" id="IPR029063">
    <property type="entry name" value="SAM-dependent_MTases_sf"/>
</dbReference>
<dbReference type="Proteomes" id="UP000654075">
    <property type="component" value="Unassembled WGS sequence"/>
</dbReference>
<reference evidence="2" key="1">
    <citation type="submission" date="2021-02" db="EMBL/GenBank/DDBJ databases">
        <authorList>
            <person name="Dougan E. K."/>
            <person name="Rhodes N."/>
            <person name="Thang M."/>
            <person name="Chan C."/>
        </authorList>
    </citation>
    <scope>NUCLEOTIDE SEQUENCE</scope>
</reference>
<feature type="non-terminal residue" evidence="2">
    <location>
        <position position="546"/>
    </location>
</feature>
<dbReference type="PANTHER" id="PTHR13271">
    <property type="entry name" value="UNCHARACTERIZED PUTATIVE METHYLTRANSFERASE"/>
    <property type="match status" value="1"/>
</dbReference>
<sequence>SDVRAGRGQCLVAARSCVKGERLLLVPTAACLTDSEATILGLVHLLLTEDSLGPASRLAPYVRFLFDEVELPYLAEEWCSLPGSAGSLATGRAEWNSQFVRELCSSHPGLSRQRAAQALEIVNSRAVFDEKQKLRALLPVFDLMNHDPQANAHWELGDGGVTVVARRPIAAGEEITISYGDEPNYRLLINYGFLLGTPGPHQCMDLGVSLHRPELQRYGTNATAQLRVLSNGGLKQRAALGSLMTAARSFLAQQGECIASGVLQEPRAEEALVAEAIVRCARLECDAWRQAVQSSDERVKLLAESSAAALEELLPSGEALKPESSGGPCLSISMNFIDSAWSMQELPLRASGSLQPWLLEAGYQPDWVPLWDRDLREHLVGFAENFTVLEVGSYFGYTTRLLSELFHRVIALDAFPQLLQANREYNIDRDNILYLRHHTTNDDWSVFASNSIHVVFLDASHDYDTVMLDIHNCLQMPTVSLIIFDDYGAEEGVRQAVHQFIALGHLSPVAYLGEGADGPWPLLDGRQISHREAIACQVVRPAPVGS</sequence>
<gene>
    <name evidence="2" type="ORF">PGLA1383_LOCUS56976</name>
</gene>
<dbReference type="CDD" id="cd10527">
    <property type="entry name" value="SET_LSMT"/>
    <property type="match status" value="1"/>
</dbReference>
<dbReference type="InterPro" id="IPR001214">
    <property type="entry name" value="SET_dom"/>
</dbReference>
<dbReference type="PROSITE" id="PS50280">
    <property type="entry name" value="SET"/>
    <property type="match status" value="1"/>
</dbReference>
<dbReference type="GO" id="GO:0016279">
    <property type="term" value="F:protein-lysine N-methyltransferase activity"/>
    <property type="evidence" value="ECO:0007669"/>
    <property type="project" value="TreeGrafter"/>
</dbReference>
<keyword evidence="3" id="KW-1185">Reference proteome</keyword>
<dbReference type="Gene3D" id="3.40.50.150">
    <property type="entry name" value="Vaccinia Virus protein VP39"/>
    <property type="match status" value="1"/>
</dbReference>
<dbReference type="EMBL" id="CAJNNV010033166">
    <property type="protein sequence ID" value="CAE8642502.1"/>
    <property type="molecule type" value="Genomic_DNA"/>
</dbReference>